<feature type="compositionally biased region" description="Polar residues" evidence="1">
    <location>
        <begin position="206"/>
        <end position="227"/>
    </location>
</feature>
<reference evidence="4" key="2">
    <citation type="submission" date="2021-04" db="EMBL/GenBank/DDBJ databases">
        <authorList>
            <person name="Podell S."/>
        </authorList>
    </citation>
    <scope>NUCLEOTIDE SEQUENCE</scope>
    <source>
        <strain evidence="4">Hildebrandi</strain>
    </source>
</reference>
<evidence type="ECO:0000256" key="1">
    <source>
        <dbReference type="SAM" id="MobiDB-lite"/>
    </source>
</evidence>
<keyword evidence="2" id="KW-1133">Transmembrane helix</keyword>
<evidence type="ECO:0000313" key="5">
    <source>
        <dbReference type="Proteomes" id="UP000693970"/>
    </source>
</evidence>
<accession>A0A9K3PU34</accession>
<feature type="region of interest" description="Disordered" evidence="1">
    <location>
        <begin position="252"/>
        <end position="314"/>
    </location>
</feature>
<feature type="compositionally biased region" description="Polar residues" evidence="1">
    <location>
        <begin position="265"/>
        <end position="276"/>
    </location>
</feature>
<evidence type="ECO:0000313" key="3">
    <source>
        <dbReference type="EMBL" id="KAG7353362.1"/>
    </source>
</evidence>
<feature type="region of interest" description="Disordered" evidence="1">
    <location>
        <begin position="334"/>
        <end position="417"/>
    </location>
</feature>
<feature type="compositionally biased region" description="Basic residues" evidence="1">
    <location>
        <begin position="34"/>
        <end position="46"/>
    </location>
</feature>
<evidence type="ECO:0000313" key="4">
    <source>
        <dbReference type="EMBL" id="KAG7359533.1"/>
    </source>
</evidence>
<feature type="compositionally biased region" description="Basic and acidic residues" evidence="1">
    <location>
        <begin position="252"/>
        <end position="264"/>
    </location>
</feature>
<feature type="compositionally biased region" description="Polar residues" evidence="1">
    <location>
        <begin position="360"/>
        <end position="373"/>
    </location>
</feature>
<organism evidence="4 5">
    <name type="scientific">Nitzschia inconspicua</name>
    <dbReference type="NCBI Taxonomy" id="303405"/>
    <lineage>
        <taxon>Eukaryota</taxon>
        <taxon>Sar</taxon>
        <taxon>Stramenopiles</taxon>
        <taxon>Ochrophyta</taxon>
        <taxon>Bacillariophyta</taxon>
        <taxon>Bacillariophyceae</taxon>
        <taxon>Bacillariophycidae</taxon>
        <taxon>Bacillariales</taxon>
        <taxon>Bacillariaceae</taxon>
        <taxon>Nitzschia</taxon>
    </lineage>
</organism>
<evidence type="ECO:0000256" key="2">
    <source>
        <dbReference type="SAM" id="Phobius"/>
    </source>
</evidence>
<protein>
    <submittedName>
        <fullName evidence="4">Uncharacterized protein</fullName>
    </submittedName>
</protein>
<comment type="caution">
    <text evidence="4">The sequence shown here is derived from an EMBL/GenBank/DDBJ whole genome shotgun (WGS) entry which is preliminary data.</text>
</comment>
<dbReference type="OrthoDB" id="56280at2759"/>
<feature type="region of interest" description="Disordered" evidence="1">
    <location>
        <begin position="205"/>
        <end position="231"/>
    </location>
</feature>
<proteinExistence type="predicted"/>
<dbReference type="Proteomes" id="UP000693970">
    <property type="component" value="Unassembled WGS sequence"/>
</dbReference>
<name>A0A9K3PU34_9STRA</name>
<keyword evidence="2" id="KW-0812">Transmembrane</keyword>
<sequence length="417" mass="47737">MGGFPIHRLEGVTRTTTFAFPQRRMVMESSQTKSSKRRRSHRKKKNPVITTKDRLRSARPSQKRPRETVDTLISNPKELADRAISRLQVAQSFFQNVWKSARTFGGRTGEEPARQQASSSAQEHGGGLVMDANWWFWNLLLAASPAIVIAVYCQFVVIPQMKRENEVLQQKESVMMEQASNLSWMESFQSLLEYFQLKERQEQESSEVNTLASKDSDTKTNQPTSAGTRDLQRQIQQIRLQLQELETLIQEEQKNENSSKKSTSDEAASGQSSNMRQRYMVQEERQQRRIGQLQMPQKLDGQQTEEEDALSGPGKLERILQSVQKWWSDYSGSVQDVQTDSSEQPTIVERSADNPHPSPLSHQPGNVNQTQALPSADSEVALPRSQLQQHRIARSITHPRDHESEHPLWTLWHKPTD</sequence>
<feature type="transmembrane region" description="Helical" evidence="2">
    <location>
        <begin position="134"/>
        <end position="158"/>
    </location>
</feature>
<reference evidence="4" key="1">
    <citation type="journal article" date="2021" name="Sci. Rep.">
        <title>Diploid genomic architecture of Nitzschia inconspicua, an elite biomass production diatom.</title>
        <authorList>
            <person name="Oliver A."/>
            <person name="Podell S."/>
            <person name="Pinowska A."/>
            <person name="Traller J.C."/>
            <person name="Smith S.R."/>
            <person name="McClure R."/>
            <person name="Beliaev A."/>
            <person name="Bohutskyi P."/>
            <person name="Hill E.A."/>
            <person name="Rabines A."/>
            <person name="Zheng H."/>
            <person name="Allen L.Z."/>
            <person name="Kuo A."/>
            <person name="Grigoriev I.V."/>
            <person name="Allen A.E."/>
            <person name="Hazlebeck D."/>
            <person name="Allen E.E."/>
        </authorList>
    </citation>
    <scope>NUCLEOTIDE SEQUENCE</scope>
    <source>
        <strain evidence="4">Hildebrandi</strain>
    </source>
</reference>
<dbReference type="AlphaFoldDB" id="A0A9K3PU34"/>
<keyword evidence="2" id="KW-0472">Membrane</keyword>
<dbReference type="EMBL" id="JAGRRH010000013">
    <property type="protein sequence ID" value="KAG7359533.1"/>
    <property type="molecule type" value="Genomic_DNA"/>
</dbReference>
<gene>
    <name evidence="3" type="ORF">IV203_002717</name>
    <name evidence="4" type="ORF">IV203_034631</name>
</gene>
<keyword evidence="5" id="KW-1185">Reference proteome</keyword>
<dbReference type="EMBL" id="JAGRRH010000016">
    <property type="protein sequence ID" value="KAG7353362.1"/>
    <property type="molecule type" value="Genomic_DNA"/>
</dbReference>
<feature type="region of interest" description="Disordered" evidence="1">
    <location>
        <begin position="27"/>
        <end position="74"/>
    </location>
</feature>
<feature type="compositionally biased region" description="Polar residues" evidence="1">
    <location>
        <begin position="334"/>
        <end position="345"/>
    </location>
</feature>